<dbReference type="CDD" id="cd02440">
    <property type="entry name" value="AdoMet_MTases"/>
    <property type="match status" value="1"/>
</dbReference>
<dbReference type="GO" id="GO:0003677">
    <property type="term" value="F:DNA binding"/>
    <property type="evidence" value="ECO:0007669"/>
    <property type="project" value="InterPro"/>
</dbReference>
<protein>
    <recommendedName>
        <fullName evidence="2">site-specific DNA-methyltransferase (adenine-specific)</fullName>
        <ecNumber evidence="2">2.1.1.72</ecNumber>
    </recommendedName>
</protein>
<dbReference type="Gene3D" id="3.40.50.150">
    <property type="entry name" value="Vaccinia Virus protein VP39"/>
    <property type="match status" value="1"/>
</dbReference>
<dbReference type="OrthoDB" id="9806213at2"/>
<evidence type="ECO:0000256" key="2">
    <source>
        <dbReference type="ARBA" id="ARBA00011900"/>
    </source>
</evidence>
<dbReference type="Proteomes" id="UP000244013">
    <property type="component" value="Unassembled WGS sequence"/>
</dbReference>
<gene>
    <name evidence="10" type="ORF">C8J25_11519</name>
</gene>
<sequence>MAVQENIVQRIWSLCHILRGDGVSYHQYISELTYLLFLRIAATNDSERLIPVGYRWKDLVEYDGDDLLTHYRDVLTFLGGHAPDERVRKIYAFPTTVFSHSENVRAVIDGIDKLDLSAISTDAMGDIYEGLIARNSQDSRSGAGQYFTPRALIDSIVRLVSPSHGELIQDPAVGSGGFLIAAQEYVTRQGSKPPAVDKAIRFEGMEIEKGTFRICLMNAFLHGLNIKMVLGDALTTDAAALSPPDVILANPPFGGRSGTARKQRTDFRFPTANKQLAFLQHIYLGLKAGGRAAVVLPDNVLFEEGVGRKVREDILDRCNLHTIVRLPVGIFYAQSVMTNVLFFSKGDTETGNTKGTWIYDLRSNMPALGRKQPLRADHLADFERCFGGDPLGASPREDLGEDGRFRYFSRADIEARNNNLDISWLRDASSPTVVHEPEELIVIINQLLVDAMGQLESLADDLDAKVPAQ</sequence>
<dbReference type="GO" id="GO:0009007">
    <property type="term" value="F:site-specific DNA-methyltransferase (adenine-specific) activity"/>
    <property type="evidence" value="ECO:0007669"/>
    <property type="project" value="UniProtKB-EC"/>
</dbReference>
<feature type="domain" description="DNA methylase adenine-specific" evidence="8">
    <location>
        <begin position="120"/>
        <end position="423"/>
    </location>
</feature>
<name>A0A2T5TWU2_9SPHN</name>
<evidence type="ECO:0000259" key="9">
    <source>
        <dbReference type="Pfam" id="PF12161"/>
    </source>
</evidence>
<organism evidence="10 11">
    <name type="scientific">Sphingomonas faeni</name>
    <dbReference type="NCBI Taxonomy" id="185950"/>
    <lineage>
        <taxon>Bacteria</taxon>
        <taxon>Pseudomonadati</taxon>
        <taxon>Pseudomonadota</taxon>
        <taxon>Alphaproteobacteria</taxon>
        <taxon>Sphingomonadales</taxon>
        <taxon>Sphingomonadaceae</taxon>
        <taxon>Sphingomonas</taxon>
    </lineage>
</organism>
<evidence type="ECO:0000259" key="8">
    <source>
        <dbReference type="Pfam" id="PF02384"/>
    </source>
</evidence>
<dbReference type="GeneID" id="91007746"/>
<comment type="catalytic activity">
    <reaction evidence="7">
        <text>a 2'-deoxyadenosine in DNA + S-adenosyl-L-methionine = an N(6)-methyl-2'-deoxyadenosine in DNA + S-adenosyl-L-homocysteine + H(+)</text>
        <dbReference type="Rhea" id="RHEA:15197"/>
        <dbReference type="Rhea" id="RHEA-COMP:12418"/>
        <dbReference type="Rhea" id="RHEA-COMP:12419"/>
        <dbReference type="ChEBI" id="CHEBI:15378"/>
        <dbReference type="ChEBI" id="CHEBI:57856"/>
        <dbReference type="ChEBI" id="CHEBI:59789"/>
        <dbReference type="ChEBI" id="CHEBI:90615"/>
        <dbReference type="ChEBI" id="CHEBI:90616"/>
        <dbReference type="EC" id="2.1.1.72"/>
    </reaction>
</comment>
<comment type="similarity">
    <text evidence="1">Belongs to the N(4)/N(6)-methyltransferase family.</text>
</comment>
<evidence type="ECO:0000256" key="3">
    <source>
        <dbReference type="ARBA" id="ARBA00022603"/>
    </source>
</evidence>
<evidence type="ECO:0000256" key="4">
    <source>
        <dbReference type="ARBA" id="ARBA00022679"/>
    </source>
</evidence>
<evidence type="ECO:0000256" key="1">
    <source>
        <dbReference type="ARBA" id="ARBA00006594"/>
    </source>
</evidence>
<keyword evidence="3" id="KW-0489">Methyltransferase</keyword>
<dbReference type="InterPro" id="IPR002052">
    <property type="entry name" value="DNA_methylase_N6_adenine_CS"/>
</dbReference>
<evidence type="ECO:0000313" key="10">
    <source>
        <dbReference type="EMBL" id="PTW43704.1"/>
    </source>
</evidence>
<dbReference type="GO" id="GO:0008170">
    <property type="term" value="F:N-methyltransferase activity"/>
    <property type="evidence" value="ECO:0007669"/>
    <property type="project" value="InterPro"/>
</dbReference>
<dbReference type="Pfam" id="PF12161">
    <property type="entry name" value="HsdM_N"/>
    <property type="match status" value="1"/>
</dbReference>
<dbReference type="Pfam" id="PF02384">
    <property type="entry name" value="N6_Mtase"/>
    <property type="match status" value="1"/>
</dbReference>
<dbReference type="InterPro" id="IPR022749">
    <property type="entry name" value="D12N6_MeTrfase_N"/>
</dbReference>
<comment type="caution">
    <text evidence="10">The sequence shown here is derived from an EMBL/GenBank/DDBJ whole genome shotgun (WGS) entry which is preliminary data.</text>
</comment>
<proteinExistence type="inferred from homology"/>
<dbReference type="SUPFAM" id="SSF53335">
    <property type="entry name" value="S-adenosyl-L-methionine-dependent methyltransferases"/>
    <property type="match status" value="1"/>
</dbReference>
<keyword evidence="6" id="KW-0680">Restriction system</keyword>
<dbReference type="RefSeq" id="WP_107955903.1">
    <property type="nucleotide sequence ID" value="NZ_QAYE01000015.1"/>
</dbReference>
<dbReference type="InterPro" id="IPR029063">
    <property type="entry name" value="SAM-dependent_MTases_sf"/>
</dbReference>
<dbReference type="PANTHER" id="PTHR42933">
    <property type="entry name" value="SLR6095 PROTEIN"/>
    <property type="match status" value="1"/>
</dbReference>
<evidence type="ECO:0000313" key="11">
    <source>
        <dbReference type="Proteomes" id="UP000244013"/>
    </source>
</evidence>
<dbReference type="PRINTS" id="PR00507">
    <property type="entry name" value="N12N6MTFRASE"/>
</dbReference>
<dbReference type="GO" id="GO:0009307">
    <property type="term" value="P:DNA restriction-modification system"/>
    <property type="evidence" value="ECO:0007669"/>
    <property type="project" value="UniProtKB-KW"/>
</dbReference>
<dbReference type="InterPro" id="IPR003356">
    <property type="entry name" value="DNA_methylase_A-5"/>
</dbReference>
<dbReference type="PROSITE" id="PS00092">
    <property type="entry name" value="N6_MTASE"/>
    <property type="match status" value="1"/>
</dbReference>
<dbReference type="PANTHER" id="PTHR42933:SF4">
    <property type="entry name" value="TYPE I RESTRICTION ENZYME ECOKI METHYLASE SUBUNIT"/>
    <property type="match status" value="1"/>
</dbReference>
<reference evidence="10 11" key="1">
    <citation type="submission" date="2018-04" db="EMBL/GenBank/DDBJ databases">
        <title>Genomic Encyclopedia of Type Strains, Phase III (KMG-III): the genomes of soil and plant-associated and newly described type strains.</title>
        <authorList>
            <person name="Whitman W."/>
        </authorList>
    </citation>
    <scope>NUCLEOTIDE SEQUENCE [LARGE SCALE GENOMIC DNA]</scope>
    <source>
        <strain evidence="10 11">MA-olki</strain>
    </source>
</reference>
<feature type="domain" description="N6 adenine-specific DNA methyltransferase N-terminal" evidence="9">
    <location>
        <begin position="8"/>
        <end position="48"/>
    </location>
</feature>
<evidence type="ECO:0000256" key="5">
    <source>
        <dbReference type="ARBA" id="ARBA00022691"/>
    </source>
</evidence>
<dbReference type="InterPro" id="IPR051537">
    <property type="entry name" value="DNA_Adenine_Mtase"/>
</dbReference>
<keyword evidence="5" id="KW-0949">S-adenosyl-L-methionine</keyword>
<dbReference type="InterPro" id="IPR038333">
    <property type="entry name" value="T1MK-like_N_sf"/>
</dbReference>
<dbReference type="GO" id="GO:0032259">
    <property type="term" value="P:methylation"/>
    <property type="evidence" value="ECO:0007669"/>
    <property type="project" value="UniProtKB-KW"/>
</dbReference>
<evidence type="ECO:0000256" key="6">
    <source>
        <dbReference type="ARBA" id="ARBA00022747"/>
    </source>
</evidence>
<accession>A0A2T5TWU2</accession>
<dbReference type="Gene3D" id="1.20.1260.30">
    <property type="match status" value="1"/>
</dbReference>
<dbReference type="AlphaFoldDB" id="A0A2T5TWU2"/>
<dbReference type="EC" id="2.1.1.72" evidence="2"/>
<keyword evidence="4" id="KW-0808">Transferase</keyword>
<dbReference type="EMBL" id="QAYE01000015">
    <property type="protein sequence ID" value="PTW43704.1"/>
    <property type="molecule type" value="Genomic_DNA"/>
</dbReference>
<evidence type="ECO:0000256" key="7">
    <source>
        <dbReference type="ARBA" id="ARBA00047942"/>
    </source>
</evidence>